<dbReference type="EMBL" id="UYWY01021568">
    <property type="protein sequence ID" value="VDM44438.1"/>
    <property type="molecule type" value="Genomic_DNA"/>
</dbReference>
<keyword evidence="2" id="KW-1185">Reference proteome</keyword>
<gene>
    <name evidence="1" type="ORF">TCNE_LOCUS13117</name>
</gene>
<reference evidence="1 2" key="2">
    <citation type="submission" date="2018-11" db="EMBL/GenBank/DDBJ databases">
        <authorList>
            <consortium name="Pathogen Informatics"/>
        </authorList>
    </citation>
    <scope>NUCLEOTIDE SEQUENCE [LARGE SCALE GENOMIC DNA]</scope>
</reference>
<evidence type="ECO:0000313" key="3">
    <source>
        <dbReference type="WBParaSite" id="TCNE_0001311701-mRNA-1"/>
    </source>
</evidence>
<evidence type="ECO:0000313" key="2">
    <source>
        <dbReference type="Proteomes" id="UP000050794"/>
    </source>
</evidence>
<dbReference type="Proteomes" id="UP000050794">
    <property type="component" value="Unassembled WGS sequence"/>
</dbReference>
<sequence length="334" mass="38632">MCQLIRATMHTRTYRLVVASILYSEQDKRAVKYNDDEHNAIVCNIDHSVSFSNSPSARLRFHREQTKLIKRFSNGFIFVKIRNESAHYRERNDERGFHTEHCLDANPPDNYVLDLGESTNRILTVCRVEDEGSWRTVSSSNDTPSENPVPNHRIRKSSSFLKRLRRNRSGTTYQISLSNCHLNAWNQHSLPNVVPNTVITFRIMRDFEDVPCHEEVVRSEQIANDLYELTERILYTDAEVQSEGYQLREYDGDLGDAGDAILDHSFKFAGLPYIYKRIMILAVLLEWDHEDILLNERVIPAAITHLRTSSYSKADLCILAVCCFTFIVLCDLVQ</sequence>
<proteinExistence type="predicted"/>
<evidence type="ECO:0000313" key="1">
    <source>
        <dbReference type="EMBL" id="VDM44438.1"/>
    </source>
</evidence>
<dbReference type="AlphaFoldDB" id="A0A183UX97"/>
<organism evidence="2 3">
    <name type="scientific">Toxocara canis</name>
    <name type="common">Canine roundworm</name>
    <dbReference type="NCBI Taxonomy" id="6265"/>
    <lineage>
        <taxon>Eukaryota</taxon>
        <taxon>Metazoa</taxon>
        <taxon>Ecdysozoa</taxon>
        <taxon>Nematoda</taxon>
        <taxon>Chromadorea</taxon>
        <taxon>Rhabditida</taxon>
        <taxon>Spirurina</taxon>
        <taxon>Ascaridomorpha</taxon>
        <taxon>Ascaridoidea</taxon>
        <taxon>Toxocaridae</taxon>
        <taxon>Toxocara</taxon>
    </lineage>
</organism>
<reference evidence="3" key="1">
    <citation type="submission" date="2016-06" db="UniProtKB">
        <authorList>
            <consortium name="WormBaseParasite"/>
        </authorList>
    </citation>
    <scope>IDENTIFICATION</scope>
</reference>
<protein>
    <submittedName>
        <fullName evidence="3">SH2 domain-containing protein</fullName>
    </submittedName>
</protein>
<name>A0A183UX97_TOXCA</name>
<dbReference type="WBParaSite" id="TCNE_0001311701-mRNA-1">
    <property type="protein sequence ID" value="TCNE_0001311701-mRNA-1"/>
    <property type="gene ID" value="TCNE_0001311701"/>
</dbReference>
<accession>A0A183UX97</accession>